<organism evidence="1 2">
    <name type="scientific">Digitaria exilis</name>
    <dbReference type="NCBI Taxonomy" id="1010633"/>
    <lineage>
        <taxon>Eukaryota</taxon>
        <taxon>Viridiplantae</taxon>
        <taxon>Streptophyta</taxon>
        <taxon>Embryophyta</taxon>
        <taxon>Tracheophyta</taxon>
        <taxon>Spermatophyta</taxon>
        <taxon>Magnoliopsida</taxon>
        <taxon>Liliopsida</taxon>
        <taxon>Poales</taxon>
        <taxon>Poaceae</taxon>
        <taxon>PACMAD clade</taxon>
        <taxon>Panicoideae</taxon>
        <taxon>Panicodae</taxon>
        <taxon>Paniceae</taxon>
        <taxon>Anthephorinae</taxon>
        <taxon>Digitaria</taxon>
    </lineage>
</organism>
<evidence type="ECO:0000313" key="1">
    <source>
        <dbReference type="EMBL" id="KAF8754412.1"/>
    </source>
</evidence>
<protein>
    <submittedName>
        <fullName evidence="1">Uncharacterized protein</fullName>
    </submittedName>
</protein>
<keyword evidence="2" id="KW-1185">Reference proteome</keyword>
<dbReference type="EMBL" id="JACEFO010000866">
    <property type="protein sequence ID" value="KAF8754412.1"/>
    <property type="molecule type" value="Genomic_DNA"/>
</dbReference>
<proteinExistence type="predicted"/>
<name>A0A835KP16_9POAL</name>
<evidence type="ECO:0000313" key="2">
    <source>
        <dbReference type="Proteomes" id="UP000636709"/>
    </source>
</evidence>
<gene>
    <name evidence="1" type="ORF">HU200_011494</name>
</gene>
<sequence>MAAARRYQGILRPVNLSHLRLLSAFLLDGGGWGGNTMSNFRVLLVLYEHDRARYQFGTPRACVFTPGRVYWGIEDGTVVVLDESTLKFSLLAFPAQMRGPYRRTSFRVICSAVAGEDRVRVVRVHGEDLEVFGQLPDSGEWLRDAMARLPEKTWLFLVELETMEVEHERNGHVGPRGTPTHHAASRAPAATSAHSHLLTCSRPLRPRFRVLLLSASVSASASRSVSACASFFLPLVGRRRCVCRAGVVSSVRSESGFSVLRIGRNLRFSSVFLFVSASPAALGVSAIPLEAGFSPPRALC</sequence>
<accession>A0A835KP16</accession>
<dbReference type="Proteomes" id="UP000636709">
    <property type="component" value="Unassembled WGS sequence"/>
</dbReference>
<comment type="caution">
    <text evidence="1">The sequence shown here is derived from an EMBL/GenBank/DDBJ whole genome shotgun (WGS) entry which is preliminary data.</text>
</comment>
<dbReference type="AlphaFoldDB" id="A0A835KP16"/>
<reference evidence="1" key="1">
    <citation type="submission" date="2020-07" db="EMBL/GenBank/DDBJ databases">
        <title>Genome sequence and genetic diversity analysis of an under-domesticated orphan crop, white fonio (Digitaria exilis).</title>
        <authorList>
            <person name="Bennetzen J.L."/>
            <person name="Chen S."/>
            <person name="Ma X."/>
            <person name="Wang X."/>
            <person name="Yssel A.E.J."/>
            <person name="Chaluvadi S.R."/>
            <person name="Johnson M."/>
            <person name="Gangashetty P."/>
            <person name="Hamidou F."/>
            <person name="Sanogo M.D."/>
            <person name="Zwaenepoel A."/>
            <person name="Wallace J."/>
            <person name="Van De Peer Y."/>
            <person name="Van Deynze A."/>
        </authorList>
    </citation>
    <scope>NUCLEOTIDE SEQUENCE</scope>
    <source>
        <tissue evidence="1">Leaves</tissue>
    </source>
</reference>